<dbReference type="PROSITE" id="PS51698">
    <property type="entry name" value="U_BOX"/>
    <property type="match status" value="1"/>
</dbReference>
<dbReference type="Gene3D" id="3.30.40.10">
    <property type="entry name" value="Zinc/RING finger domain, C3HC4 (zinc finger)"/>
    <property type="match status" value="1"/>
</dbReference>
<sequence length="111" mass="11980">MAIAMWLVPQFYQKASWRVEGGAQVIDLETVVKDGILGGGGDVGGAIPTGKEGILGAATEKLDLKKMIEELDSAYRDDVPLVFICPISLEPMVDPVMLCTGQTYIRVHPHP</sequence>
<name>A0AAQ3KRA5_9LILI</name>
<gene>
    <name evidence="4" type="ORF">Cni_G19360</name>
</gene>
<keyword evidence="5" id="KW-1185">Reference proteome</keyword>
<dbReference type="Proteomes" id="UP001327560">
    <property type="component" value="Chromosome 6"/>
</dbReference>
<evidence type="ECO:0000259" key="3">
    <source>
        <dbReference type="PROSITE" id="PS51698"/>
    </source>
</evidence>
<dbReference type="GO" id="GO:0016567">
    <property type="term" value="P:protein ubiquitination"/>
    <property type="evidence" value="ECO:0007669"/>
    <property type="project" value="InterPro"/>
</dbReference>
<evidence type="ECO:0000313" key="4">
    <source>
        <dbReference type="EMBL" id="WOL10601.1"/>
    </source>
</evidence>
<dbReference type="AlphaFoldDB" id="A0AAQ3KRA5"/>
<accession>A0AAQ3KRA5</accession>
<dbReference type="GO" id="GO:0004842">
    <property type="term" value="F:ubiquitin-protein transferase activity"/>
    <property type="evidence" value="ECO:0007669"/>
    <property type="project" value="InterPro"/>
</dbReference>
<evidence type="ECO:0000313" key="5">
    <source>
        <dbReference type="Proteomes" id="UP001327560"/>
    </source>
</evidence>
<dbReference type="SUPFAM" id="SSF57850">
    <property type="entry name" value="RING/U-box"/>
    <property type="match status" value="1"/>
</dbReference>
<organism evidence="4 5">
    <name type="scientific">Canna indica</name>
    <name type="common">Indian-shot</name>
    <dbReference type="NCBI Taxonomy" id="4628"/>
    <lineage>
        <taxon>Eukaryota</taxon>
        <taxon>Viridiplantae</taxon>
        <taxon>Streptophyta</taxon>
        <taxon>Embryophyta</taxon>
        <taxon>Tracheophyta</taxon>
        <taxon>Spermatophyta</taxon>
        <taxon>Magnoliopsida</taxon>
        <taxon>Liliopsida</taxon>
        <taxon>Zingiberales</taxon>
        <taxon>Cannaceae</taxon>
        <taxon>Canna</taxon>
    </lineage>
</organism>
<protein>
    <recommendedName>
        <fullName evidence="3">U-box domain-containing protein</fullName>
    </recommendedName>
</protein>
<evidence type="ECO:0000256" key="2">
    <source>
        <dbReference type="ARBA" id="ARBA00022679"/>
    </source>
</evidence>
<dbReference type="EMBL" id="CP136895">
    <property type="protein sequence ID" value="WOL10601.1"/>
    <property type="molecule type" value="Genomic_DNA"/>
</dbReference>
<proteinExistence type="predicted"/>
<reference evidence="4 5" key="1">
    <citation type="submission" date="2023-10" db="EMBL/GenBank/DDBJ databases">
        <title>Chromosome-scale genome assembly provides insights into flower coloration mechanisms of Canna indica.</title>
        <authorList>
            <person name="Li C."/>
        </authorList>
    </citation>
    <scope>NUCLEOTIDE SEQUENCE [LARGE SCALE GENOMIC DNA]</scope>
    <source>
        <tissue evidence="4">Flower</tissue>
    </source>
</reference>
<keyword evidence="2" id="KW-0808">Transferase</keyword>
<evidence type="ECO:0000256" key="1">
    <source>
        <dbReference type="ARBA" id="ARBA00004906"/>
    </source>
</evidence>
<dbReference type="InterPro" id="IPR003613">
    <property type="entry name" value="Ubox_domain"/>
</dbReference>
<feature type="domain" description="U-box" evidence="3">
    <location>
        <begin position="78"/>
        <end position="111"/>
    </location>
</feature>
<comment type="pathway">
    <text evidence="1">Protein modification; protein ubiquitination.</text>
</comment>
<dbReference type="InterPro" id="IPR013083">
    <property type="entry name" value="Znf_RING/FYVE/PHD"/>
</dbReference>